<protein>
    <submittedName>
        <fullName evidence="2">Uncharacterized protein</fullName>
    </submittedName>
</protein>
<evidence type="ECO:0000256" key="1">
    <source>
        <dbReference type="SAM" id="SignalP"/>
    </source>
</evidence>
<dbReference type="EMBL" id="LIAE01010755">
    <property type="protein sequence ID" value="PAV55729.1"/>
    <property type="molecule type" value="Genomic_DNA"/>
</dbReference>
<name>A0A2A2J2C2_9BILA</name>
<gene>
    <name evidence="2" type="ORF">WR25_04109</name>
</gene>
<feature type="signal peptide" evidence="1">
    <location>
        <begin position="1"/>
        <end position="19"/>
    </location>
</feature>
<accession>A0A2A2J2C2</accession>
<feature type="chain" id="PRO_5013240117" evidence="1">
    <location>
        <begin position="20"/>
        <end position="92"/>
    </location>
</feature>
<reference evidence="2 3" key="1">
    <citation type="journal article" date="2017" name="Curr. Biol.">
        <title>Genome architecture and evolution of a unichromosomal asexual nematode.</title>
        <authorList>
            <person name="Fradin H."/>
            <person name="Zegar C."/>
            <person name="Gutwein M."/>
            <person name="Lucas J."/>
            <person name="Kovtun M."/>
            <person name="Corcoran D."/>
            <person name="Baugh L.R."/>
            <person name="Kiontke K."/>
            <person name="Gunsalus K."/>
            <person name="Fitch D.H."/>
            <person name="Piano F."/>
        </authorList>
    </citation>
    <scope>NUCLEOTIDE SEQUENCE [LARGE SCALE GENOMIC DNA]</scope>
    <source>
        <strain evidence="2">PF1309</strain>
    </source>
</reference>
<dbReference type="OrthoDB" id="5848803at2759"/>
<proteinExistence type="predicted"/>
<organism evidence="2 3">
    <name type="scientific">Diploscapter pachys</name>
    <dbReference type="NCBI Taxonomy" id="2018661"/>
    <lineage>
        <taxon>Eukaryota</taxon>
        <taxon>Metazoa</taxon>
        <taxon>Ecdysozoa</taxon>
        <taxon>Nematoda</taxon>
        <taxon>Chromadorea</taxon>
        <taxon>Rhabditida</taxon>
        <taxon>Rhabditina</taxon>
        <taxon>Rhabditomorpha</taxon>
        <taxon>Rhabditoidea</taxon>
        <taxon>Rhabditidae</taxon>
        <taxon>Diploscapter</taxon>
    </lineage>
</organism>
<dbReference type="AlphaFoldDB" id="A0A2A2J2C2"/>
<dbReference type="Proteomes" id="UP000218231">
    <property type="component" value="Unassembled WGS sequence"/>
</dbReference>
<dbReference type="PROSITE" id="PS51257">
    <property type="entry name" value="PROKAR_LIPOPROTEIN"/>
    <property type="match status" value="1"/>
</dbReference>
<keyword evidence="3" id="KW-1185">Reference proteome</keyword>
<sequence>MKFLLVSILLIALVYSAFGCMKFDKHVQMFCKYGGEQSVCLHNNANSFKSTCCAMPGGCSSLEFPKDRVCCFTQECLNRCYPGKRYQIGSVY</sequence>
<evidence type="ECO:0000313" key="3">
    <source>
        <dbReference type="Proteomes" id="UP000218231"/>
    </source>
</evidence>
<comment type="caution">
    <text evidence="2">The sequence shown here is derived from an EMBL/GenBank/DDBJ whole genome shotgun (WGS) entry which is preliminary data.</text>
</comment>
<evidence type="ECO:0000313" key="2">
    <source>
        <dbReference type="EMBL" id="PAV55729.1"/>
    </source>
</evidence>
<keyword evidence="1" id="KW-0732">Signal</keyword>